<proteinExistence type="predicted"/>
<accession>A0A2G5THQ5</accession>
<feature type="transmembrane region" description="Helical" evidence="2">
    <location>
        <begin position="34"/>
        <end position="58"/>
    </location>
</feature>
<organism evidence="3 4">
    <name type="scientific">Caenorhabditis nigoni</name>
    <dbReference type="NCBI Taxonomy" id="1611254"/>
    <lineage>
        <taxon>Eukaryota</taxon>
        <taxon>Metazoa</taxon>
        <taxon>Ecdysozoa</taxon>
        <taxon>Nematoda</taxon>
        <taxon>Chromadorea</taxon>
        <taxon>Rhabditida</taxon>
        <taxon>Rhabditina</taxon>
        <taxon>Rhabditomorpha</taxon>
        <taxon>Rhabditoidea</taxon>
        <taxon>Rhabditidae</taxon>
        <taxon>Peloderinae</taxon>
        <taxon>Caenorhabditis</taxon>
    </lineage>
</organism>
<evidence type="ECO:0000256" key="2">
    <source>
        <dbReference type="SAM" id="Phobius"/>
    </source>
</evidence>
<name>A0A2G5THQ5_9PELO</name>
<evidence type="ECO:0000256" key="1">
    <source>
        <dbReference type="SAM" id="MobiDB-lite"/>
    </source>
</evidence>
<evidence type="ECO:0000313" key="3">
    <source>
        <dbReference type="EMBL" id="PIC26842.1"/>
    </source>
</evidence>
<dbReference type="OrthoDB" id="5871601at2759"/>
<dbReference type="AlphaFoldDB" id="A0A2G5THQ5"/>
<gene>
    <name evidence="3" type="primary">Cni-C45B11.8</name>
    <name evidence="3" type="synonym">Cnig_chr_V.g19293</name>
    <name evidence="3" type="ORF">B9Z55_019293</name>
</gene>
<protein>
    <submittedName>
        <fullName evidence="3">Uncharacterized protein</fullName>
    </submittedName>
</protein>
<keyword evidence="2" id="KW-0472">Membrane</keyword>
<keyword evidence="2" id="KW-0812">Transmembrane</keyword>
<keyword evidence="4" id="KW-1185">Reference proteome</keyword>
<sequence length="119" mass="13132">MAPKTGKQAIKSTTMETFNHVVIEITNVHTIEMWFLILVGVLVLLLSVLCGIWCLVAAKNVKNDGKLHFDDDDESKGSRSRSTAGSDFSVIEVEEQNVENSGGIRNYLNGIGKSLMFMK</sequence>
<dbReference type="Proteomes" id="UP000230233">
    <property type="component" value="Chromosome V"/>
</dbReference>
<dbReference type="STRING" id="1611254.A0A2G5THQ5"/>
<feature type="region of interest" description="Disordered" evidence="1">
    <location>
        <begin position="65"/>
        <end position="87"/>
    </location>
</feature>
<dbReference type="EMBL" id="PDUG01000005">
    <property type="protein sequence ID" value="PIC26842.1"/>
    <property type="molecule type" value="Genomic_DNA"/>
</dbReference>
<reference evidence="4" key="1">
    <citation type="submission" date="2017-10" db="EMBL/GenBank/DDBJ databases">
        <title>Rapid genome shrinkage in a self-fertile nematode reveals novel sperm competition proteins.</title>
        <authorList>
            <person name="Yin D."/>
            <person name="Schwarz E.M."/>
            <person name="Thomas C.G."/>
            <person name="Felde R.L."/>
            <person name="Korf I.F."/>
            <person name="Cutter A.D."/>
            <person name="Schartner C.M."/>
            <person name="Ralston E.J."/>
            <person name="Meyer B.J."/>
            <person name="Haag E.S."/>
        </authorList>
    </citation>
    <scope>NUCLEOTIDE SEQUENCE [LARGE SCALE GENOMIC DNA]</scope>
    <source>
        <strain evidence="4">JU1422</strain>
    </source>
</reference>
<comment type="caution">
    <text evidence="3">The sequence shown here is derived from an EMBL/GenBank/DDBJ whole genome shotgun (WGS) entry which is preliminary data.</text>
</comment>
<keyword evidence="2" id="KW-1133">Transmembrane helix</keyword>
<evidence type="ECO:0000313" key="4">
    <source>
        <dbReference type="Proteomes" id="UP000230233"/>
    </source>
</evidence>